<protein>
    <submittedName>
        <fullName evidence="1">Uncharacterized protein</fullName>
    </submittedName>
</protein>
<evidence type="ECO:0000313" key="2">
    <source>
        <dbReference type="Proteomes" id="UP001200430"/>
    </source>
</evidence>
<reference evidence="1 2" key="1">
    <citation type="submission" date="2022-01" db="EMBL/GenBank/DDBJ databases">
        <title>Dethiosulfovibrio faecalis sp. nov., a novel proteolytic, non-sulfur-reducing bacterium isolated from a marine aquaculture solid waste bioreactor.</title>
        <authorList>
            <person name="Grabowski S."/>
            <person name="Apolinario E."/>
            <person name="Schneider N."/>
            <person name="Marshall C.W."/>
            <person name="Sowers K.R."/>
        </authorList>
    </citation>
    <scope>NUCLEOTIDE SEQUENCE [LARGE SCALE GENOMIC DNA]</scope>
    <source>
        <strain evidence="1 2">DSM 12537</strain>
    </source>
</reference>
<keyword evidence="2" id="KW-1185">Reference proteome</keyword>
<organism evidence="1 2">
    <name type="scientific">Dethiosulfovibrio marinus</name>
    <dbReference type="NCBI Taxonomy" id="133532"/>
    <lineage>
        <taxon>Bacteria</taxon>
        <taxon>Thermotogati</taxon>
        <taxon>Synergistota</taxon>
        <taxon>Synergistia</taxon>
        <taxon>Synergistales</taxon>
        <taxon>Dethiosulfovibrionaceae</taxon>
        <taxon>Dethiosulfovibrio</taxon>
    </lineage>
</organism>
<dbReference type="Proteomes" id="UP001200430">
    <property type="component" value="Unassembled WGS sequence"/>
</dbReference>
<accession>A0ABS9ER76</accession>
<comment type="caution">
    <text evidence="1">The sequence shown here is derived from an EMBL/GenBank/DDBJ whole genome shotgun (WGS) entry which is preliminary data.</text>
</comment>
<sequence length="63" mass="7222">MFLMLESQDVLSLETVVVLVKDGDGTCIYRDDGTVERSVFRPDTLARRCFPRRTDLVSRKEGE</sequence>
<proteinExistence type="predicted"/>
<name>A0ABS9ER76_9BACT</name>
<gene>
    <name evidence="1" type="ORF">L2W38_07465</name>
</gene>
<evidence type="ECO:0000313" key="1">
    <source>
        <dbReference type="EMBL" id="MCF4142652.1"/>
    </source>
</evidence>
<dbReference type="EMBL" id="JAKGUD010000006">
    <property type="protein sequence ID" value="MCF4142652.1"/>
    <property type="molecule type" value="Genomic_DNA"/>
</dbReference>